<name>A0A1S0UC23_LOALO</name>
<dbReference type="AlphaFoldDB" id="A0A1S0UC23"/>
<accession>A0A1S0UC23</accession>
<proteinExistence type="predicted"/>
<organism evidence="1">
    <name type="scientific">Loa loa</name>
    <name type="common">Eye worm</name>
    <name type="synonym">Filaria loa</name>
    <dbReference type="NCBI Taxonomy" id="7209"/>
    <lineage>
        <taxon>Eukaryota</taxon>
        <taxon>Metazoa</taxon>
        <taxon>Ecdysozoa</taxon>
        <taxon>Nematoda</taxon>
        <taxon>Chromadorea</taxon>
        <taxon>Rhabditida</taxon>
        <taxon>Spirurina</taxon>
        <taxon>Spiruromorpha</taxon>
        <taxon>Filarioidea</taxon>
        <taxon>Onchocercidae</taxon>
        <taxon>Loa</taxon>
    </lineage>
</organism>
<sequence>MTYNMPKADFKNSHTACLNCKYTVLENSEKNHDSFLLKKSIKRFGPEINNELSNLNLNKESRYIGEVPTKNEFPEVKYEANYLNSRRTGNRKRKSSIFTTVSPVHDFLALLRIKSSQYPDRLTNTTLNVDGAYRQVEQGLSHLRQTCW</sequence>
<dbReference type="EMBL" id="JH712121">
    <property type="protein sequence ID" value="EFO27476.1"/>
    <property type="molecule type" value="Genomic_DNA"/>
</dbReference>
<protein>
    <submittedName>
        <fullName evidence="1">Uncharacterized protein</fullName>
    </submittedName>
</protein>
<gene>
    <name evidence="1" type="ORF">LOAG_01007</name>
</gene>
<dbReference type="KEGG" id="loa:LOAG_01007"/>
<evidence type="ECO:0000313" key="1">
    <source>
        <dbReference type="EMBL" id="EFO27476.1"/>
    </source>
</evidence>
<dbReference type="RefSeq" id="XP_003136595.1">
    <property type="nucleotide sequence ID" value="XM_003136547.1"/>
</dbReference>
<reference evidence="1" key="1">
    <citation type="submission" date="2012-04" db="EMBL/GenBank/DDBJ databases">
        <title>The Genome Sequence of Loa loa.</title>
        <authorList>
            <consortium name="The Broad Institute Genome Sequencing Platform"/>
            <consortium name="Broad Institute Genome Sequencing Center for Infectious Disease"/>
            <person name="Nutman T.B."/>
            <person name="Fink D.L."/>
            <person name="Russ C."/>
            <person name="Young S."/>
            <person name="Zeng Q."/>
            <person name="Gargeya S."/>
            <person name="Alvarado L."/>
            <person name="Berlin A."/>
            <person name="Chapman S.B."/>
            <person name="Chen Z."/>
            <person name="Freedman E."/>
            <person name="Gellesch M."/>
            <person name="Goldberg J."/>
            <person name="Griggs A."/>
            <person name="Gujja S."/>
            <person name="Heilman E.R."/>
            <person name="Heiman D."/>
            <person name="Howarth C."/>
            <person name="Mehta T."/>
            <person name="Neiman D."/>
            <person name="Pearson M."/>
            <person name="Roberts A."/>
            <person name="Saif S."/>
            <person name="Shea T."/>
            <person name="Shenoy N."/>
            <person name="Sisk P."/>
            <person name="Stolte C."/>
            <person name="Sykes S."/>
            <person name="White J."/>
            <person name="Yandava C."/>
            <person name="Haas B."/>
            <person name="Henn M.R."/>
            <person name="Nusbaum C."/>
            <person name="Birren B."/>
        </authorList>
    </citation>
    <scope>NUCLEOTIDE SEQUENCE [LARGE SCALE GENOMIC DNA]</scope>
</reference>
<dbReference type="GeneID" id="9938376"/>
<dbReference type="CTD" id="9938376"/>
<dbReference type="InParanoid" id="A0A1S0UC23"/>